<dbReference type="RefSeq" id="WP_163819229.1">
    <property type="nucleotide sequence ID" value="NZ_JAAGOB010000007.1"/>
</dbReference>
<name>A0A6N9YND8_9ACTN</name>
<evidence type="ECO:0000313" key="2">
    <source>
        <dbReference type="Proteomes" id="UP000469185"/>
    </source>
</evidence>
<accession>A0A6N9YND8</accession>
<dbReference type="AlphaFoldDB" id="A0A6N9YND8"/>
<dbReference type="Proteomes" id="UP000469185">
    <property type="component" value="Unassembled WGS sequence"/>
</dbReference>
<sequence>MTAVHLSAMAKARTDQTVAERVEAALSVHVREVLTSDQPDAAQQRVARRLMSDPTWSLPGLVRAVVSSSALSGALDLDDDGQLIQPDDALVLAAVAEAFPTLCSAVTGSNLT</sequence>
<evidence type="ECO:0000313" key="1">
    <source>
        <dbReference type="EMBL" id="NED96440.1"/>
    </source>
</evidence>
<gene>
    <name evidence="1" type="ORF">G1H11_14110</name>
</gene>
<dbReference type="EMBL" id="JAAGOB010000007">
    <property type="protein sequence ID" value="NED96440.1"/>
    <property type="molecule type" value="Genomic_DNA"/>
</dbReference>
<reference evidence="1 2" key="1">
    <citation type="submission" date="2020-02" db="EMBL/GenBank/DDBJ databases">
        <authorList>
            <person name="Li X.-J."/>
            <person name="Feng X.-M."/>
        </authorList>
    </citation>
    <scope>NUCLEOTIDE SEQUENCE [LARGE SCALE GENOMIC DNA]</scope>
    <source>
        <strain evidence="1 2">CGMCC 4.7225</strain>
    </source>
</reference>
<protein>
    <submittedName>
        <fullName evidence="1">Uncharacterized protein</fullName>
    </submittedName>
</protein>
<keyword evidence="2" id="KW-1185">Reference proteome</keyword>
<organism evidence="1 2">
    <name type="scientific">Phytoactinopolyspora alkaliphila</name>
    <dbReference type="NCBI Taxonomy" id="1783498"/>
    <lineage>
        <taxon>Bacteria</taxon>
        <taxon>Bacillati</taxon>
        <taxon>Actinomycetota</taxon>
        <taxon>Actinomycetes</taxon>
        <taxon>Jiangellales</taxon>
        <taxon>Jiangellaceae</taxon>
        <taxon>Phytoactinopolyspora</taxon>
    </lineage>
</organism>
<proteinExistence type="predicted"/>
<comment type="caution">
    <text evidence="1">The sequence shown here is derived from an EMBL/GenBank/DDBJ whole genome shotgun (WGS) entry which is preliminary data.</text>
</comment>